<comment type="function">
    <text evidence="1">Major core structural protein.</text>
</comment>
<gene>
    <name evidence="5" type="ORF">CRV093</name>
</gene>
<name>Q070F8_CPRVZ</name>
<dbReference type="Pfam" id="PF04498">
    <property type="entry name" value="Pox_VP8_L4R"/>
    <property type="match status" value="1"/>
</dbReference>
<proteinExistence type="predicted"/>
<evidence type="ECO:0000256" key="1">
    <source>
        <dbReference type="ARBA" id="ARBA00002131"/>
    </source>
</evidence>
<organismHost>
    <name type="scientific">Crocodylus porosus</name>
    <name type="common">Saltwater crocodile</name>
    <name type="synonym">Estuarine crocodile</name>
    <dbReference type="NCBI Taxonomy" id="8502"/>
</organismHost>
<dbReference type="GO" id="GO:0003677">
    <property type="term" value="F:DNA binding"/>
    <property type="evidence" value="ECO:0007669"/>
    <property type="project" value="UniProtKB-KW"/>
</dbReference>
<keyword evidence="4" id="KW-0946">Virion</keyword>
<accession>Q070F8</accession>
<evidence type="ECO:0000256" key="3">
    <source>
        <dbReference type="ARBA" id="ARBA00021791"/>
    </source>
</evidence>
<comment type="subcellular location">
    <subcellularLocation>
        <location evidence="2">Virion</location>
    </subcellularLocation>
</comment>
<dbReference type="GeneID" id="4363375"/>
<dbReference type="EMBL" id="DQ356948">
    <property type="protein sequence ID" value="ABJ08984.1"/>
    <property type="molecule type" value="Genomic_DNA"/>
</dbReference>
<dbReference type="InterPro" id="IPR007586">
    <property type="entry name" value="VP8_pox_nuc-bd"/>
</dbReference>
<reference evidence="5 6" key="1">
    <citation type="journal article" date="2006" name="J. Virol.">
        <title>Genome of crocodilepox virus.</title>
        <authorList>
            <person name="Afonso C.L."/>
            <person name="Tulman E.R."/>
            <person name="Delhon G."/>
            <person name="Lu Z."/>
            <person name="Viljoen G.J."/>
            <person name="Wallace D.B."/>
            <person name="Kutish G.F."/>
            <person name="Rock D.L."/>
        </authorList>
    </citation>
    <scope>NUCLEOTIDE SEQUENCE [LARGE SCALE GENOMIC DNA]</scope>
    <source>
        <strain evidence="6">Isolate Crocodylus niloticus/Zimbabwe/Ume/2001</strain>
    </source>
</reference>
<dbReference type="KEGG" id="vg:4363375"/>
<dbReference type="GO" id="GO:0019028">
    <property type="term" value="C:viral capsid"/>
    <property type="evidence" value="ECO:0007669"/>
    <property type="project" value="InterPro"/>
</dbReference>
<organismHost>
    <name type="scientific">Crocodylus niloticus</name>
    <name type="common">Nile crocodile</name>
    <name type="synonym">African crocodile</name>
    <dbReference type="NCBI Taxonomy" id="8501"/>
</organismHost>
<sequence>MNPFYENLFEDDCVEALLARQDYEGLFASGAKLRYPKSFLSIYRVVPRNTSKYRLRKLATETLVGFAMTTMESVRKSLNVTTATAQQVEEYFLDNDVVTLAVGNTDVSKLGSYKKRSRAKNPVVYRKSSAPVLLVFRSKNKMDVMIEDREETTGTYARHEAGAVVNTYLQTNFIDVYDPADQLTLDAVYGVPGSDLSLVKMEGKALEKYQVTGIQESITLSEFKELFSSAKKNIGVSNFIQLNNE</sequence>
<organism evidence="5 6">
    <name type="scientific">Nile crocodilepox virus (isolate Crocodylus niloticus/Zimbabwe/Ume/2001)</name>
    <name type="common">CRV</name>
    <dbReference type="NCBI Taxonomy" id="1289473"/>
    <lineage>
        <taxon>Viruses</taxon>
        <taxon>Varidnaviria</taxon>
        <taxon>Bamfordvirae</taxon>
        <taxon>Nucleocytoviricota</taxon>
        <taxon>Pokkesviricetes</taxon>
        <taxon>Chitovirales</taxon>
        <taxon>Poxviridae</taxon>
        <taxon>Chordopoxvirinae</taxon>
        <taxon>Crocodylidpoxvirus</taxon>
        <taxon>Crocodylidpoxvirus nilecrocodilepox</taxon>
        <taxon>Nile crocodilepox virus</taxon>
    </lineage>
</organism>
<dbReference type="GO" id="GO:0005198">
    <property type="term" value="F:structural molecule activity"/>
    <property type="evidence" value="ECO:0007669"/>
    <property type="project" value="InterPro"/>
</dbReference>
<evidence type="ECO:0000313" key="6">
    <source>
        <dbReference type="Proteomes" id="UP000011300"/>
    </source>
</evidence>
<evidence type="ECO:0000313" key="5">
    <source>
        <dbReference type="EMBL" id="ABJ08984.1"/>
    </source>
</evidence>
<protein>
    <recommendedName>
        <fullName evidence="3">Core protein VP8</fullName>
    </recommendedName>
</protein>
<organismHost>
    <name type="scientific">Crocodylus johnstoni</name>
    <name type="common">Australian freshwater crocodile</name>
    <dbReference type="NCBI Taxonomy" id="184234"/>
</organismHost>
<dbReference type="Proteomes" id="UP000011300">
    <property type="component" value="Segment"/>
</dbReference>
<keyword evidence="5" id="KW-0238">DNA-binding</keyword>
<dbReference type="RefSeq" id="YP_784283.1">
    <property type="nucleotide sequence ID" value="NC_008030.1"/>
</dbReference>
<evidence type="ECO:0000256" key="4">
    <source>
        <dbReference type="ARBA" id="ARBA00022844"/>
    </source>
</evidence>
<keyword evidence="6" id="KW-1185">Reference proteome</keyword>
<evidence type="ECO:0000256" key="2">
    <source>
        <dbReference type="ARBA" id="ARBA00004328"/>
    </source>
</evidence>